<dbReference type="RefSeq" id="WP_223994165.1">
    <property type="nucleotide sequence ID" value="NZ_CAJZAG010000012.1"/>
</dbReference>
<proteinExistence type="predicted"/>
<evidence type="ECO:0000313" key="2">
    <source>
        <dbReference type="Proteomes" id="UP000706525"/>
    </source>
</evidence>
<dbReference type="EMBL" id="CAJZAG010000012">
    <property type="protein sequence ID" value="CAG9184130.1"/>
    <property type="molecule type" value="Genomic_DNA"/>
</dbReference>
<organism evidence="1 2">
    <name type="scientific">Cupriavidus pampae</name>
    <dbReference type="NCBI Taxonomy" id="659251"/>
    <lineage>
        <taxon>Bacteria</taxon>
        <taxon>Pseudomonadati</taxon>
        <taxon>Pseudomonadota</taxon>
        <taxon>Betaproteobacteria</taxon>
        <taxon>Burkholderiales</taxon>
        <taxon>Burkholderiaceae</taxon>
        <taxon>Cupriavidus</taxon>
    </lineage>
</organism>
<evidence type="ECO:0000313" key="1">
    <source>
        <dbReference type="EMBL" id="CAG9184130.1"/>
    </source>
</evidence>
<reference evidence="1 2" key="1">
    <citation type="submission" date="2021-08" db="EMBL/GenBank/DDBJ databases">
        <authorList>
            <person name="Peeters C."/>
        </authorList>
    </citation>
    <scope>NUCLEOTIDE SEQUENCE [LARGE SCALE GENOMIC DNA]</scope>
    <source>
        <strain evidence="1 2">LMG 32289</strain>
    </source>
</reference>
<accession>A0ABM8XUS9</accession>
<dbReference type="Proteomes" id="UP000706525">
    <property type="component" value="Unassembled WGS sequence"/>
</dbReference>
<name>A0ABM8XUS9_9BURK</name>
<protein>
    <submittedName>
        <fullName evidence="1">Uncharacterized protein</fullName>
    </submittedName>
</protein>
<keyword evidence="2" id="KW-1185">Reference proteome</keyword>
<gene>
    <name evidence="1" type="ORF">LMG32289_05522</name>
</gene>
<comment type="caution">
    <text evidence="1">The sequence shown here is derived from an EMBL/GenBank/DDBJ whole genome shotgun (WGS) entry which is preliminary data.</text>
</comment>
<sequence>MTVSLLPEPYRRALQALKDQAAAATLPLQVPADPATISASKAKLADAQRRMAAHDTEMRHIVRLVLKAKPPVSIPDLSESRLAEMLGLATPAH</sequence>